<dbReference type="Gene3D" id="3.40.50.2000">
    <property type="entry name" value="Glycogen Phosphorylase B"/>
    <property type="match status" value="2"/>
</dbReference>
<evidence type="ECO:0000313" key="4">
    <source>
        <dbReference type="Proteomes" id="UP001172054"/>
    </source>
</evidence>
<dbReference type="SUPFAM" id="SSF53756">
    <property type="entry name" value="UDP-Glycosyltransferase/glycogen phosphorylase"/>
    <property type="match status" value="1"/>
</dbReference>
<feature type="domain" description="Glycosyl transferase family 1" evidence="1">
    <location>
        <begin position="166"/>
        <end position="319"/>
    </location>
</feature>
<dbReference type="GO" id="GO:0016757">
    <property type="term" value="F:glycosyltransferase activity"/>
    <property type="evidence" value="ECO:0007669"/>
    <property type="project" value="UniProtKB-KW"/>
</dbReference>
<proteinExistence type="predicted"/>
<sequence length="354" mass="39300">MYPSEAAPNYGVFVRRTEQLLLEAGHEVKRVVLSKQSSRVRKVAGYAHYVVSLFKETATFKPDVLYVHYASQNARPVLWLKKRFPNLRVVLNVHGTDVLPQTAAQAKYQPDVAKLMAKVEHVIAPSTFYEKTVKEKYGFTGDITVFPSGGIDTNIFRPAPNLGADFRKQHSIPENAFVVGYISRIDVGKGWDTLLEASEMANIPNLHLLVAGTGAEETLFREKAEVLKKPLTKLPMLTQPQMNAAFNAMDIFCFPSFQESLGLVGIEAMATATPIIVSDIPGVKDYVTDKNSWLFTAGEADQLALRLEKAATQPLAEYQAAALKTAERFDQHIVKNKLLAVFNSTNDKKEDSLI</sequence>
<dbReference type="EMBL" id="JAUJWW010000001">
    <property type="protein sequence ID" value="MDN7226472.1"/>
    <property type="molecule type" value="Genomic_DNA"/>
</dbReference>
<dbReference type="InterPro" id="IPR050194">
    <property type="entry name" value="Glycosyltransferase_grp1"/>
</dbReference>
<dbReference type="PANTHER" id="PTHR45947">
    <property type="entry name" value="SULFOQUINOVOSYL TRANSFERASE SQD2"/>
    <property type="match status" value="1"/>
</dbReference>
<name>A0ABT8MNL3_9BACL</name>
<dbReference type="Pfam" id="PF13439">
    <property type="entry name" value="Glyco_transf_4"/>
    <property type="match status" value="1"/>
</dbReference>
<organism evidence="3 4">
    <name type="scientific">Planococcus liqunii</name>
    <dbReference type="NCBI Taxonomy" id="3058394"/>
    <lineage>
        <taxon>Bacteria</taxon>
        <taxon>Bacillati</taxon>
        <taxon>Bacillota</taxon>
        <taxon>Bacilli</taxon>
        <taxon>Bacillales</taxon>
        <taxon>Caryophanaceae</taxon>
        <taxon>Planococcus</taxon>
    </lineage>
</organism>
<dbReference type="InterPro" id="IPR001296">
    <property type="entry name" value="Glyco_trans_1"/>
</dbReference>
<dbReference type="InterPro" id="IPR028098">
    <property type="entry name" value="Glyco_trans_4-like_N"/>
</dbReference>
<keyword evidence="4" id="KW-1185">Reference proteome</keyword>
<dbReference type="Pfam" id="PF00534">
    <property type="entry name" value="Glycos_transf_1"/>
    <property type="match status" value="1"/>
</dbReference>
<gene>
    <name evidence="3" type="ORF">QWY15_04105</name>
</gene>
<dbReference type="PANTHER" id="PTHR45947:SF3">
    <property type="entry name" value="SULFOQUINOVOSYL TRANSFERASE SQD2"/>
    <property type="match status" value="1"/>
</dbReference>
<comment type="caution">
    <text evidence="3">The sequence shown here is derived from an EMBL/GenBank/DDBJ whole genome shotgun (WGS) entry which is preliminary data.</text>
</comment>
<evidence type="ECO:0000259" key="2">
    <source>
        <dbReference type="Pfam" id="PF13439"/>
    </source>
</evidence>
<accession>A0ABT8MNL3</accession>
<dbReference type="EC" id="2.4.-.-" evidence="3"/>
<reference evidence="3 4" key="1">
    <citation type="submission" date="2023-06" db="EMBL/GenBank/DDBJ databases">
        <title>Novel species in genus Planococcus.</title>
        <authorList>
            <person name="Ning S."/>
        </authorList>
    </citation>
    <scope>NUCLEOTIDE SEQUENCE [LARGE SCALE GENOMIC DNA]</scope>
    <source>
        <strain evidence="3 4">N064</strain>
    </source>
</reference>
<protein>
    <submittedName>
        <fullName evidence="3">Glycosyltransferase family 4 protein</fullName>
        <ecNumber evidence="3">2.4.-.-</ecNumber>
    </submittedName>
</protein>
<dbReference type="RefSeq" id="WP_301725650.1">
    <property type="nucleotide sequence ID" value="NZ_JAUJWW010000001.1"/>
</dbReference>
<evidence type="ECO:0000313" key="3">
    <source>
        <dbReference type="EMBL" id="MDN7226472.1"/>
    </source>
</evidence>
<keyword evidence="3" id="KW-0808">Transferase</keyword>
<feature type="domain" description="Glycosyltransferase subfamily 4-like N-terminal" evidence="2">
    <location>
        <begin position="12"/>
        <end position="149"/>
    </location>
</feature>
<keyword evidence="3" id="KW-0328">Glycosyltransferase</keyword>
<dbReference type="Proteomes" id="UP001172054">
    <property type="component" value="Unassembled WGS sequence"/>
</dbReference>
<evidence type="ECO:0000259" key="1">
    <source>
        <dbReference type="Pfam" id="PF00534"/>
    </source>
</evidence>
<dbReference type="CDD" id="cd03801">
    <property type="entry name" value="GT4_PimA-like"/>
    <property type="match status" value="1"/>
</dbReference>